<keyword evidence="1" id="KW-0805">Transcription regulation</keyword>
<dbReference type="Gene3D" id="1.10.10.10">
    <property type="entry name" value="Winged helix-like DNA-binding domain superfamily/Winged helix DNA-binding domain"/>
    <property type="match status" value="1"/>
</dbReference>
<comment type="caution">
    <text evidence="4">The sequence shown here is derived from an EMBL/GenBank/DDBJ whole genome shotgun (WGS) entry which is preliminary data.</text>
</comment>
<keyword evidence="5" id="KW-1185">Reference proteome</keyword>
<dbReference type="InterPro" id="IPR036388">
    <property type="entry name" value="WH-like_DNA-bd_sf"/>
</dbReference>
<gene>
    <name evidence="4" type="ORF">RU97_GL002423</name>
</gene>
<keyword evidence="2" id="KW-0804">Transcription</keyword>
<organism evidence="4 5">
    <name type="scientific">Enterococcus canis</name>
    <dbReference type="NCBI Taxonomy" id="214095"/>
    <lineage>
        <taxon>Bacteria</taxon>
        <taxon>Bacillati</taxon>
        <taxon>Bacillota</taxon>
        <taxon>Bacilli</taxon>
        <taxon>Lactobacillales</taxon>
        <taxon>Enterococcaceae</taxon>
        <taxon>Enterococcus</taxon>
    </lineage>
</organism>
<evidence type="ECO:0000256" key="2">
    <source>
        <dbReference type="ARBA" id="ARBA00023163"/>
    </source>
</evidence>
<evidence type="ECO:0000256" key="1">
    <source>
        <dbReference type="ARBA" id="ARBA00023015"/>
    </source>
</evidence>
<name>A0A1L8RDS3_9ENTE</name>
<dbReference type="PANTHER" id="PTHR30185">
    <property type="entry name" value="CRYPTIC BETA-GLUCOSIDE BGL OPERON ANTITERMINATOR"/>
    <property type="match status" value="1"/>
</dbReference>
<proteinExistence type="predicted"/>
<dbReference type="PANTHER" id="PTHR30185:SF18">
    <property type="entry name" value="TRANSCRIPTIONAL REGULATOR MTLR"/>
    <property type="match status" value="1"/>
</dbReference>
<evidence type="ECO:0000313" key="4">
    <source>
        <dbReference type="EMBL" id="OJG17877.1"/>
    </source>
</evidence>
<dbReference type="InterPro" id="IPR007737">
    <property type="entry name" value="Mga_HTH"/>
</dbReference>
<dbReference type="Pfam" id="PF05043">
    <property type="entry name" value="Mga"/>
    <property type="match status" value="1"/>
</dbReference>
<reference evidence="4 5" key="1">
    <citation type="submission" date="2014-12" db="EMBL/GenBank/DDBJ databases">
        <title>Draft genome sequences of 29 type strains of Enterococci.</title>
        <authorList>
            <person name="Zhong Z."/>
            <person name="Sun Z."/>
            <person name="Liu W."/>
            <person name="Zhang W."/>
            <person name="Zhang H."/>
        </authorList>
    </citation>
    <scope>NUCLEOTIDE SEQUENCE [LARGE SCALE GENOMIC DNA]</scope>
    <source>
        <strain evidence="4 5">DSM 17029</strain>
    </source>
</reference>
<accession>A0A1L8RDS3</accession>
<evidence type="ECO:0000259" key="3">
    <source>
        <dbReference type="Pfam" id="PF05043"/>
    </source>
</evidence>
<sequence>MQYEELMMDTSMQHKFRLFRLLHTYETGIHSISELAEKQGMTYQKAMLLLADIDEELQQIAPTQSSILKRNGKVDTTLLHVTVDSYRYALLQQAVPFRLITYLLEHPDKTIEDFCEVFDTSRSTVGRKLQKLSNYLKTYHLRLTYNPLGIKGDERMIRFTLFYLTWLGTRGSSWPFALDIAIPQQLKQKVATVLPLSQTYFGEKELDYFLAVFHLRMTQGHHVAYSRKFDFVLKHNPAYQFDWLESEYALSGKEVQGEASYLFLLGHFAPFYTESGKAMVAQTIQKFSLLDNPVLNFNQKFLRFAEESLFHFQKEHFDSQTLLGNLLNLSFPFYVFERPFPHLREFLPKDTHSHAYRQVRERVAEFFEQQLASPQYLFFQDSQQVMIDLYTRLVLPIYNDLIQPEPLSVAITMEQNQLILSPVVQFVRSLPFIQLKDYFPKEDYDLLITSSAMMALKDVPTFFWELDYGEEELTRLYQRLRRLYLEKTRVS</sequence>
<evidence type="ECO:0000313" key="5">
    <source>
        <dbReference type="Proteomes" id="UP000181884"/>
    </source>
</evidence>
<protein>
    <recommendedName>
        <fullName evidence="3">Mga helix-turn-helix domain-containing protein</fullName>
    </recommendedName>
</protein>
<dbReference type="EMBL" id="JXKH01000006">
    <property type="protein sequence ID" value="OJG17877.1"/>
    <property type="molecule type" value="Genomic_DNA"/>
</dbReference>
<dbReference type="STRING" id="214095.RU97_GL002423"/>
<dbReference type="Proteomes" id="UP000181884">
    <property type="component" value="Unassembled WGS sequence"/>
</dbReference>
<dbReference type="RefSeq" id="WP_067395022.1">
    <property type="nucleotide sequence ID" value="NZ_JXKH01000006.1"/>
</dbReference>
<feature type="domain" description="Mga helix-turn-helix" evidence="3">
    <location>
        <begin position="89"/>
        <end position="162"/>
    </location>
</feature>
<dbReference type="InterPro" id="IPR050661">
    <property type="entry name" value="BglG_antiterminators"/>
</dbReference>
<dbReference type="AlphaFoldDB" id="A0A1L8RDS3"/>